<feature type="compositionally biased region" description="Acidic residues" evidence="1">
    <location>
        <begin position="346"/>
        <end position="370"/>
    </location>
</feature>
<organism evidence="2 3">
    <name type="scientific">Trametes versicolor (strain FP-101664)</name>
    <name type="common">White-rot fungus</name>
    <name type="synonym">Coriolus versicolor</name>
    <dbReference type="NCBI Taxonomy" id="717944"/>
    <lineage>
        <taxon>Eukaryota</taxon>
        <taxon>Fungi</taxon>
        <taxon>Dikarya</taxon>
        <taxon>Basidiomycota</taxon>
        <taxon>Agaricomycotina</taxon>
        <taxon>Agaricomycetes</taxon>
        <taxon>Polyporales</taxon>
        <taxon>Polyporaceae</taxon>
        <taxon>Trametes</taxon>
    </lineage>
</organism>
<dbReference type="KEGG" id="tvs:TRAVEDRAFT_137378"/>
<dbReference type="EMBL" id="JH711802">
    <property type="protein sequence ID" value="EIW51455.1"/>
    <property type="molecule type" value="Genomic_DNA"/>
</dbReference>
<feature type="region of interest" description="Disordered" evidence="1">
    <location>
        <begin position="342"/>
        <end position="370"/>
    </location>
</feature>
<name>R7S775_TRAVS</name>
<dbReference type="OrthoDB" id="2730162at2759"/>
<proteinExistence type="predicted"/>
<evidence type="ECO:0000313" key="2">
    <source>
        <dbReference type="EMBL" id="EIW51455.1"/>
    </source>
</evidence>
<sequence>YPPPQHWVAEGPKAYFKWKTWCSSHKLHDKREGHWPVHRLCKDKLAYVAEADESVLFYDPDGNLVGFVIRDFCANQKIVDTIAEDVAMGCSYKKNVRVLFLQKDDVGHIAHSGFTSGNRKDPQGFGWARNLCRAAQRNDPAFIESLEHRESSLAAFFWNIACGSLPDEVINAYTGRLQEEALPRMAPGADDFAPDGEYTIRIPSDNPLVPSELRFAAAARAPPSALYSHNYARRIHKEVCRHHWMFSWTLARPRGPSEDGNFMIPGYRIKIASSANSCVGWFADQWHGTTLRHVGPDDIDKVTLEVGLAFQISPTLATRWKAFCAANYDADVLEEILGQLRGEPAETLDEDGEEWAEDEGEEWTEDEGEE</sequence>
<evidence type="ECO:0000256" key="1">
    <source>
        <dbReference type="SAM" id="MobiDB-lite"/>
    </source>
</evidence>
<dbReference type="OMA" id="ESACFRT"/>
<dbReference type="Proteomes" id="UP000054317">
    <property type="component" value="Unassembled WGS sequence"/>
</dbReference>
<evidence type="ECO:0000313" key="3">
    <source>
        <dbReference type="Proteomes" id="UP000054317"/>
    </source>
</evidence>
<protein>
    <submittedName>
        <fullName evidence="2">Uncharacterized protein</fullName>
    </submittedName>
</protein>
<gene>
    <name evidence="2" type="ORF">TRAVEDRAFT_137378</name>
</gene>
<dbReference type="AlphaFoldDB" id="R7S775"/>
<feature type="non-terminal residue" evidence="2">
    <location>
        <position position="1"/>
    </location>
</feature>
<reference evidence="3" key="1">
    <citation type="journal article" date="2012" name="Science">
        <title>The Paleozoic origin of enzymatic lignin decomposition reconstructed from 31 fungal genomes.</title>
        <authorList>
            <person name="Floudas D."/>
            <person name="Binder M."/>
            <person name="Riley R."/>
            <person name="Barry K."/>
            <person name="Blanchette R.A."/>
            <person name="Henrissat B."/>
            <person name="Martinez A.T."/>
            <person name="Otillar R."/>
            <person name="Spatafora J.W."/>
            <person name="Yadav J.S."/>
            <person name="Aerts A."/>
            <person name="Benoit I."/>
            <person name="Boyd A."/>
            <person name="Carlson A."/>
            <person name="Copeland A."/>
            <person name="Coutinho P.M."/>
            <person name="de Vries R.P."/>
            <person name="Ferreira P."/>
            <person name="Findley K."/>
            <person name="Foster B."/>
            <person name="Gaskell J."/>
            <person name="Glotzer D."/>
            <person name="Gorecki P."/>
            <person name="Heitman J."/>
            <person name="Hesse C."/>
            <person name="Hori C."/>
            <person name="Igarashi K."/>
            <person name="Jurgens J.A."/>
            <person name="Kallen N."/>
            <person name="Kersten P."/>
            <person name="Kohler A."/>
            <person name="Kuees U."/>
            <person name="Kumar T.K.A."/>
            <person name="Kuo A."/>
            <person name="LaButti K."/>
            <person name="Larrondo L.F."/>
            <person name="Lindquist E."/>
            <person name="Ling A."/>
            <person name="Lombard V."/>
            <person name="Lucas S."/>
            <person name="Lundell T."/>
            <person name="Martin R."/>
            <person name="McLaughlin D.J."/>
            <person name="Morgenstern I."/>
            <person name="Morin E."/>
            <person name="Murat C."/>
            <person name="Nagy L.G."/>
            <person name="Nolan M."/>
            <person name="Ohm R.A."/>
            <person name="Patyshakuliyeva A."/>
            <person name="Rokas A."/>
            <person name="Ruiz-Duenas F.J."/>
            <person name="Sabat G."/>
            <person name="Salamov A."/>
            <person name="Samejima M."/>
            <person name="Schmutz J."/>
            <person name="Slot J.C."/>
            <person name="St John F."/>
            <person name="Stenlid J."/>
            <person name="Sun H."/>
            <person name="Sun S."/>
            <person name="Syed K."/>
            <person name="Tsang A."/>
            <person name="Wiebenga A."/>
            <person name="Young D."/>
            <person name="Pisabarro A."/>
            <person name="Eastwood D.C."/>
            <person name="Martin F."/>
            <person name="Cullen D."/>
            <person name="Grigoriev I.V."/>
            <person name="Hibbett D.S."/>
        </authorList>
    </citation>
    <scope>NUCLEOTIDE SEQUENCE [LARGE SCALE GENOMIC DNA]</scope>
    <source>
        <strain evidence="3">FP-101664</strain>
    </source>
</reference>
<dbReference type="RefSeq" id="XP_008045655.1">
    <property type="nucleotide sequence ID" value="XM_008047464.1"/>
</dbReference>
<keyword evidence="3" id="KW-1185">Reference proteome</keyword>
<accession>R7S775</accession>
<dbReference type="GeneID" id="19408978"/>